<accession>A0A6A6DXP3</accession>
<name>A0A6A6DXP3_9PEZI</name>
<evidence type="ECO:0000313" key="3">
    <source>
        <dbReference type="Proteomes" id="UP000800200"/>
    </source>
</evidence>
<feature type="transmembrane region" description="Helical" evidence="1">
    <location>
        <begin position="45"/>
        <end position="65"/>
    </location>
</feature>
<evidence type="ECO:0000313" key="2">
    <source>
        <dbReference type="EMBL" id="KAF2183029.1"/>
    </source>
</evidence>
<organism evidence="2 3">
    <name type="scientific">Zopfia rhizophila CBS 207.26</name>
    <dbReference type="NCBI Taxonomy" id="1314779"/>
    <lineage>
        <taxon>Eukaryota</taxon>
        <taxon>Fungi</taxon>
        <taxon>Dikarya</taxon>
        <taxon>Ascomycota</taxon>
        <taxon>Pezizomycotina</taxon>
        <taxon>Dothideomycetes</taxon>
        <taxon>Dothideomycetes incertae sedis</taxon>
        <taxon>Zopfiaceae</taxon>
        <taxon>Zopfia</taxon>
    </lineage>
</organism>
<gene>
    <name evidence="2" type="ORF">K469DRAFT_212258</name>
</gene>
<proteinExistence type="predicted"/>
<dbReference type="Proteomes" id="UP000800200">
    <property type="component" value="Unassembled WGS sequence"/>
</dbReference>
<keyword evidence="1" id="KW-1133">Transmembrane helix</keyword>
<keyword evidence="3" id="KW-1185">Reference proteome</keyword>
<evidence type="ECO:0000256" key="1">
    <source>
        <dbReference type="SAM" id="Phobius"/>
    </source>
</evidence>
<sequence>MSSPDGSKAKRQIVSSCIKKSTWADAMVVKNRLRDTLWSLRVHKAVGIIIYPGTGLRLGGSILLWGQRREMCASCCEVGDMVIRSALTLFCGFVSISPLLGYSLRGYRNYFLLPLSNSI</sequence>
<protein>
    <submittedName>
        <fullName evidence="2">Uncharacterized protein</fullName>
    </submittedName>
</protein>
<reference evidence="2" key="1">
    <citation type="journal article" date="2020" name="Stud. Mycol.">
        <title>101 Dothideomycetes genomes: a test case for predicting lifestyles and emergence of pathogens.</title>
        <authorList>
            <person name="Haridas S."/>
            <person name="Albert R."/>
            <person name="Binder M."/>
            <person name="Bloem J."/>
            <person name="Labutti K."/>
            <person name="Salamov A."/>
            <person name="Andreopoulos B."/>
            <person name="Baker S."/>
            <person name="Barry K."/>
            <person name="Bills G."/>
            <person name="Bluhm B."/>
            <person name="Cannon C."/>
            <person name="Castanera R."/>
            <person name="Culley D."/>
            <person name="Daum C."/>
            <person name="Ezra D."/>
            <person name="Gonzalez J."/>
            <person name="Henrissat B."/>
            <person name="Kuo A."/>
            <person name="Liang C."/>
            <person name="Lipzen A."/>
            <person name="Lutzoni F."/>
            <person name="Magnuson J."/>
            <person name="Mondo S."/>
            <person name="Nolan M."/>
            <person name="Ohm R."/>
            <person name="Pangilinan J."/>
            <person name="Park H.-J."/>
            <person name="Ramirez L."/>
            <person name="Alfaro M."/>
            <person name="Sun H."/>
            <person name="Tritt A."/>
            <person name="Yoshinaga Y."/>
            <person name="Zwiers L.-H."/>
            <person name="Turgeon B."/>
            <person name="Goodwin S."/>
            <person name="Spatafora J."/>
            <person name="Crous P."/>
            <person name="Grigoriev I."/>
        </authorList>
    </citation>
    <scope>NUCLEOTIDE SEQUENCE</scope>
    <source>
        <strain evidence="2">CBS 207.26</strain>
    </source>
</reference>
<feature type="transmembrane region" description="Helical" evidence="1">
    <location>
        <begin position="86"/>
        <end position="104"/>
    </location>
</feature>
<dbReference type="EMBL" id="ML994644">
    <property type="protein sequence ID" value="KAF2183029.1"/>
    <property type="molecule type" value="Genomic_DNA"/>
</dbReference>
<keyword evidence="1" id="KW-0812">Transmembrane</keyword>
<dbReference type="AlphaFoldDB" id="A0A6A6DXP3"/>
<keyword evidence="1" id="KW-0472">Membrane</keyword>